<sequence length="469" mass="49695">MLMRRLAAALAGAAFVPALLATGAAPAAAASIGHAHITLVRGAAGNTVTFTTTRTGESLLDLSAAAPGADWGKAGAESAVVSMSVDGKYQSDIVIPSAHPIAREFALGGLAAGRHTLTFSFAGDRTPAGVRRAVLTDLHVRTVPTDDPDYEFLRFAPVIYGRNLADYGGQYASSFTDAPLVAWHESAPAATPGHKVLTYSVIWSNEDGGTNTPALMARWGRTTDIEWVYSVEIDANGNRVPGSDTYQGASHVTQHFAGTYEGDHALIETCTSNNNICDNVTDPMRFALSYDETLPADHPRESIMDAHPWTYQVTAEEMVREGKIENPGDPATAEVGDERNYLFLTVKKDQLPVGDTTSGVSVEVTLKGSPTVYRSDHLGTGGDPTWSLTRDVPASSTVELPAGTTADDIATIKLVRVPIGVDAGTTIHTTSVTRGFFLGSDYLPQDGFLDWHGSVDLTPSNPTATIYTS</sequence>
<evidence type="ECO:0008006" key="4">
    <source>
        <dbReference type="Google" id="ProtNLM"/>
    </source>
</evidence>
<reference evidence="2" key="1">
    <citation type="journal article" date="2014" name="Int. J. Syst. Evol. Microbiol.">
        <title>Complete genome sequence of Corynebacterium casei LMG S-19264T (=DSM 44701T), isolated from a smear-ripened cheese.</title>
        <authorList>
            <consortium name="US DOE Joint Genome Institute (JGI-PGF)"/>
            <person name="Walter F."/>
            <person name="Albersmeier A."/>
            <person name="Kalinowski J."/>
            <person name="Ruckert C."/>
        </authorList>
    </citation>
    <scope>NUCLEOTIDE SEQUENCE</scope>
    <source>
        <strain evidence="2">JCM 3086</strain>
    </source>
</reference>
<evidence type="ECO:0000256" key="1">
    <source>
        <dbReference type="SAM" id="SignalP"/>
    </source>
</evidence>
<comment type="caution">
    <text evidence="2">The sequence shown here is derived from an EMBL/GenBank/DDBJ whole genome shotgun (WGS) entry which is preliminary data.</text>
</comment>
<reference evidence="2" key="2">
    <citation type="submission" date="2020-09" db="EMBL/GenBank/DDBJ databases">
        <authorList>
            <person name="Sun Q."/>
            <person name="Ohkuma M."/>
        </authorList>
    </citation>
    <scope>NUCLEOTIDE SEQUENCE</scope>
    <source>
        <strain evidence="2">JCM 3086</strain>
    </source>
</reference>
<accession>A0A917P6E2</accession>
<dbReference type="AlphaFoldDB" id="A0A917P6E2"/>
<proteinExistence type="predicted"/>
<keyword evidence="3" id="KW-1185">Reference proteome</keyword>
<evidence type="ECO:0000313" key="3">
    <source>
        <dbReference type="Proteomes" id="UP000657574"/>
    </source>
</evidence>
<feature type="chain" id="PRO_5037665834" description="Secreted protein" evidence="1">
    <location>
        <begin position="30"/>
        <end position="469"/>
    </location>
</feature>
<gene>
    <name evidence="2" type="ORF">GCM10010121_088060</name>
</gene>
<feature type="signal peptide" evidence="1">
    <location>
        <begin position="1"/>
        <end position="29"/>
    </location>
</feature>
<organism evidence="2 3">
    <name type="scientific">Streptomyces brasiliensis</name>
    <dbReference type="NCBI Taxonomy" id="1954"/>
    <lineage>
        <taxon>Bacteria</taxon>
        <taxon>Bacillati</taxon>
        <taxon>Actinomycetota</taxon>
        <taxon>Actinomycetes</taxon>
        <taxon>Kitasatosporales</taxon>
        <taxon>Streptomycetaceae</taxon>
        <taxon>Streptomyces</taxon>
    </lineage>
</organism>
<evidence type="ECO:0000313" key="2">
    <source>
        <dbReference type="EMBL" id="GGJ63802.1"/>
    </source>
</evidence>
<dbReference type="Proteomes" id="UP000657574">
    <property type="component" value="Unassembled WGS sequence"/>
</dbReference>
<keyword evidence="1" id="KW-0732">Signal</keyword>
<protein>
    <recommendedName>
        <fullName evidence="4">Secreted protein</fullName>
    </recommendedName>
</protein>
<name>A0A917P6E2_9ACTN</name>
<dbReference type="EMBL" id="BMQA01000077">
    <property type="protein sequence ID" value="GGJ63802.1"/>
    <property type="molecule type" value="Genomic_DNA"/>
</dbReference>